<evidence type="ECO:0000313" key="2">
    <source>
        <dbReference type="Proteomes" id="UP001064489"/>
    </source>
</evidence>
<name>A0AAD5P2E4_ACENE</name>
<protein>
    <submittedName>
        <fullName evidence="1">Uncharacterized protein</fullName>
    </submittedName>
</protein>
<keyword evidence="2" id="KW-1185">Reference proteome</keyword>
<dbReference type="Proteomes" id="UP001064489">
    <property type="component" value="Chromosome 13"/>
</dbReference>
<proteinExistence type="predicted"/>
<accession>A0AAD5P2E4</accession>
<dbReference type="EMBL" id="JAJSOW010000002">
    <property type="protein sequence ID" value="KAI9197553.1"/>
    <property type="molecule type" value="Genomic_DNA"/>
</dbReference>
<reference evidence="1 2" key="1">
    <citation type="journal article" date="2022" name="Plant J.">
        <title>Strategies of tolerance reflected in two North American maple genomes.</title>
        <authorList>
            <person name="McEvoy S.L."/>
            <person name="Sezen U.U."/>
            <person name="Trouern-Trend A."/>
            <person name="McMahon S.M."/>
            <person name="Schaberg P.G."/>
            <person name="Yang J."/>
            <person name="Wegrzyn J.L."/>
            <person name="Swenson N.G."/>
        </authorList>
    </citation>
    <scope>NUCLEOTIDE SEQUENCE [LARGE SCALE GENOMIC DNA]</scope>
    <source>
        <strain evidence="1">91603</strain>
    </source>
</reference>
<sequence>MFPKCKSGDLRYCFSVHRPVLVTLEGIQRGRKSNKHRGFKFEPFWLKEEECLGVVSQTWKETWLSISIKDLQNKLGRCAEELDFWSKKKFGSLRKNIEVKQKDLNEMLEAEYNADNSEKIKKLENELEGLLVREELYWRQRARTDWMCEEDRN</sequence>
<gene>
    <name evidence="1" type="ORF">LWI28_000537</name>
</gene>
<organism evidence="1 2">
    <name type="scientific">Acer negundo</name>
    <name type="common">Box elder</name>
    <dbReference type="NCBI Taxonomy" id="4023"/>
    <lineage>
        <taxon>Eukaryota</taxon>
        <taxon>Viridiplantae</taxon>
        <taxon>Streptophyta</taxon>
        <taxon>Embryophyta</taxon>
        <taxon>Tracheophyta</taxon>
        <taxon>Spermatophyta</taxon>
        <taxon>Magnoliopsida</taxon>
        <taxon>eudicotyledons</taxon>
        <taxon>Gunneridae</taxon>
        <taxon>Pentapetalae</taxon>
        <taxon>rosids</taxon>
        <taxon>malvids</taxon>
        <taxon>Sapindales</taxon>
        <taxon>Sapindaceae</taxon>
        <taxon>Hippocastanoideae</taxon>
        <taxon>Acereae</taxon>
        <taxon>Acer</taxon>
    </lineage>
</organism>
<comment type="caution">
    <text evidence="1">The sequence shown here is derived from an EMBL/GenBank/DDBJ whole genome shotgun (WGS) entry which is preliminary data.</text>
</comment>
<dbReference type="AlphaFoldDB" id="A0AAD5P2E4"/>
<evidence type="ECO:0000313" key="1">
    <source>
        <dbReference type="EMBL" id="KAI9197553.1"/>
    </source>
</evidence>